<evidence type="ECO:0008006" key="4">
    <source>
        <dbReference type="Google" id="ProtNLM"/>
    </source>
</evidence>
<name>A0A3S5A8L7_9PLAT</name>
<evidence type="ECO:0000256" key="1">
    <source>
        <dbReference type="SAM" id="SignalP"/>
    </source>
</evidence>
<organism evidence="2 3">
    <name type="scientific">Protopolystoma xenopodis</name>
    <dbReference type="NCBI Taxonomy" id="117903"/>
    <lineage>
        <taxon>Eukaryota</taxon>
        <taxon>Metazoa</taxon>
        <taxon>Spiralia</taxon>
        <taxon>Lophotrochozoa</taxon>
        <taxon>Platyhelminthes</taxon>
        <taxon>Monogenea</taxon>
        <taxon>Polyopisthocotylea</taxon>
        <taxon>Polystomatidea</taxon>
        <taxon>Polystomatidae</taxon>
        <taxon>Protopolystoma</taxon>
    </lineage>
</organism>
<proteinExistence type="predicted"/>
<evidence type="ECO:0000313" key="3">
    <source>
        <dbReference type="Proteomes" id="UP000784294"/>
    </source>
</evidence>
<dbReference type="AlphaFoldDB" id="A0A3S5A8L7"/>
<gene>
    <name evidence="2" type="ORF">PXEA_LOCUS11139</name>
</gene>
<reference evidence="2" key="1">
    <citation type="submission" date="2018-11" db="EMBL/GenBank/DDBJ databases">
        <authorList>
            <consortium name="Pathogen Informatics"/>
        </authorList>
    </citation>
    <scope>NUCLEOTIDE SEQUENCE</scope>
</reference>
<protein>
    <recommendedName>
        <fullName evidence="4">Secreted protein</fullName>
    </recommendedName>
</protein>
<comment type="caution">
    <text evidence="2">The sequence shown here is derived from an EMBL/GenBank/DDBJ whole genome shotgun (WGS) entry which is preliminary data.</text>
</comment>
<accession>A0A3S5A8L7</accession>
<keyword evidence="1" id="KW-0732">Signal</keyword>
<keyword evidence="3" id="KW-1185">Reference proteome</keyword>
<dbReference type="EMBL" id="CAAALY010033799">
    <property type="protein sequence ID" value="VEL17699.1"/>
    <property type="molecule type" value="Genomic_DNA"/>
</dbReference>
<sequence length="90" mass="9856">MPARTGSRKLVGLVLTNCSALVLPNGAQTTQASSEESRLVGPFLANRQFFGKSPHPSSAVRLWASKDSCLLLITRLLRRETRVTLHAVLR</sequence>
<dbReference type="Proteomes" id="UP000784294">
    <property type="component" value="Unassembled WGS sequence"/>
</dbReference>
<evidence type="ECO:0000313" key="2">
    <source>
        <dbReference type="EMBL" id="VEL17699.1"/>
    </source>
</evidence>
<feature type="chain" id="PRO_5018748568" description="Secreted protein" evidence="1">
    <location>
        <begin position="33"/>
        <end position="90"/>
    </location>
</feature>
<feature type="signal peptide" evidence="1">
    <location>
        <begin position="1"/>
        <end position="32"/>
    </location>
</feature>